<keyword evidence="3" id="KW-1185">Reference proteome</keyword>
<proteinExistence type="predicted"/>
<comment type="caution">
    <text evidence="2">The sequence shown here is derived from an EMBL/GenBank/DDBJ whole genome shotgun (WGS) entry which is preliminary data.</text>
</comment>
<keyword evidence="1" id="KW-0732">Signal</keyword>
<name>A0ABV8D3Z0_9BURK</name>
<protein>
    <submittedName>
        <fullName evidence="2">Uncharacterized protein</fullName>
    </submittedName>
</protein>
<reference evidence="3" key="1">
    <citation type="journal article" date="2019" name="Int. J. Syst. Evol. Microbiol.">
        <title>The Global Catalogue of Microorganisms (GCM) 10K type strain sequencing project: providing services to taxonomists for standard genome sequencing and annotation.</title>
        <authorList>
            <consortium name="The Broad Institute Genomics Platform"/>
            <consortium name="The Broad Institute Genome Sequencing Center for Infectious Disease"/>
            <person name="Wu L."/>
            <person name="Ma J."/>
        </authorList>
    </citation>
    <scope>NUCLEOTIDE SEQUENCE [LARGE SCALE GENOMIC DNA]</scope>
    <source>
        <strain evidence="3">CCUG 2113</strain>
    </source>
</reference>
<dbReference type="Proteomes" id="UP001595693">
    <property type="component" value="Unassembled WGS sequence"/>
</dbReference>
<feature type="chain" id="PRO_5046909971" evidence="1">
    <location>
        <begin position="26"/>
        <end position="191"/>
    </location>
</feature>
<evidence type="ECO:0000313" key="3">
    <source>
        <dbReference type="Proteomes" id="UP001595693"/>
    </source>
</evidence>
<accession>A0ABV8D3Z0</accession>
<feature type="signal peptide" evidence="1">
    <location>
        <begin position="1"/>
        <end position="25"/>
    </location>
</feature>
<gene>
    <name evidence="2" type="ORF">ACFOW3_01245</name>
</gene>
<sequence>MTTPFAGARWALVVALAATALPAAAQQVPPPSYASFSERLPCVHRIGRCFDATIGGKPVEVIADKAEFEKLKALLQTLNSNVRDVHWIVREPVLGTLALDVETRANTLGLPLVGDEKEEPDVTVYALDGQDLESESELVAQQSVRVNGQPVVTQQETLTQDFLPPGRYAFAIKYLGRKNWDRKWVFLTVAK</sequence>
<dbReference type="RefSeq" id="WP_055399221.1">
    <property type="nucleotide sequence ID" value="NZ_JAMXAX010000001.1"/>
</dbReference>
<dbReference type="EMBL" id="JBHSAJ010000002">
    <property type="protein sequence ID" value="MFC3933243.1"/>
    <property type="molecule type" value="Genomic_DNA"/>
</dbReference>
<evidence type="ECO:0000313" key="2">
    <source>
        <dbReference type="EMBL" id="MFC3933243.1"/>
    </source>
</evidence>
<organism evidence="2 3">
    <name type="scientific">Acidovorax facilis</name>
    <dbReference type="NCBI Taxonomy" id="12917"/>
    <lineage>
        <taxon>Bacteria</taxon>
        <taxon>Pseudomonadati</taxon>
        <taxon>Pseudomonadota</taxon>
        <taxon>Betaproteobacteria</taxon>
        <taxon>Burkholderiales</taxon>
        <taxon>Comamonadaceae</taxon>
        <taxon>Acidovorax</taxon>
    </lineage>
</organism>
<evidence type="ECO:0000256" key="1">
    <source>
        <dbReference type="SAM" id="SignalP"/>
    </source>
</evidence>